<name>A0A023CWJ6_9LACO</name>
<sequence>MQNIFSHQLITLRRRKNLSQNDLARKLYVSRQSISKWENGETEPGIDKLITLSEILGVDLDFLLLGKENLNDLIIKISDLKKSFTQPVLNGITLNIYGKDRIALLGSNGAGKSTLAKMIYGELTPDSGSITSHVNNTDSLNVMPQEDVLMGDLKVIEHVQLAALIDQVYSKAFIAQMISKFRLEKQKNTYVSKLSGGQKRRLSLLLALLRESKLLLLDEPTVGMDLSSIDFFWRYLDHIGGCVITITHDFNQIDKYFSRVLLLKDGKIAQDVAVDTIHSHNQTIEQWYRQYNDGEAQIQ</sequence>
<dbReference type="PROSITE" id="PS50943">
    <property type="entry name" value="HTH_CROC1"/>
    <property type="match status" value="1"/>
</dbReference>
<dbReference type="RefSeq" id="WP_034988270.1">
    <property type="nucleotide sequence ID" value="NZ_AYZF01000013.1"/>
</dbReference>
<evidence type="ECO:0000259" key="5">
    <source>
        <dbReference type="PROSITE" id="PS50943"/>
    </source>
</evidence>
<evidence type="ECO:0000256" key="2">
    <source>
        <dbReference type="ARBA" id="ARBA00022741"/>
    </source>
</evidence>
<dbReference type="eggNOG" id="COG1131">
    <property type="taxonomic scope" value="Bacteria"/>
</dbReference>
<dbReference type="InterPro" id="IPR001387">
    <property type="entry name" value="Cro/C1-type_HTH"/>
</dbReference>
<evidence type="ECO:0000259" key="4">
    <source>
        <dbReference type="PROSITE" id="PS50893"/>
    </source>
</evidence>
<dbReference type="Gene3D" id="3.40.50.300">
    <property type="entry name" value="P-loop containing nucleotide triphosphate hydrolases"/>
    <property type="match status" value="1"/>
</dbReference>
<dbReference type="PATRIC" id="fig|1423806.3.peg.1518"/>
<keyword evidence="7" id="KW-1185">Reference proteome</keyword>
<evidence type="ECO:0000313" key="6">
    <source>
        <dbReference type="EMBL" id="KRN06296.1"/>
    </source>
</evidence>
<dbReference type="STRING" id="1423806.FD15_GL001498"/>
<comment type="caution">
    <text evidence="6">The sequence shown here is derived from an EMBL/GenBank/DDBJ whole genome shotgun (WGS) entry which is preliminary data.</text>
</comment>
<dbReference type="InterPro" id="IPR027417">
    <property type="entry name" value="P-loop_NTPase"/>
</dbReference>
<dbReference type="InterPro" id="IPR003439">
    <property type="entry name" value="ABC_transporter-like_ATP-bd"/>
</dbReference>
<keyword evidence="6" id="KW-0238">DNA-binding</keyword>
<dbReference type="AlphaFoldDB" id="A0A023CWJ6"/>
<protein>
    <submittedName>
        <fullName evidence="6">XRE-family DNA-binding domain-containing protein</fullName>
    </submittedName>
</protein>
<dbReference type="SMART" id="SM00382">
    <property type="entry name" value="AAA"/>
    <property type="match status" value="1"/>
</dbReference>
<evidence type="ECO:0000256" key="1">
    <source>
        <dbReference type="ARBA" id="ARBA00022448"/>
    </source>
</evidence>
<gene>
    <name evidence="6" type="ORF">FD15_GL001498</name>
</gene>
<evidence type="ECO:0000313" key="7">
    <source>
        <dbReference type="Proteomes" id="UP000050961"/>
    </source>
</evidence>
<keyword evidence="1" id="KW-0813">Transport</keyword>
<dbReference type="OrthoDB" id="9805856at2"/>
<reference evidence="6 7" key="1">
    <citation type="journal article" date="2015" name="Genome Announc.">
        <title>Expanding the biotechnology potential of lactobacilli through comparative genomics of 213 strains and associated genera.</title>
        <authorList>
            <person name="Sun Z."/>
            <person name="Harris H.M."/>
            <person name="McCann A."/>
            <person name="Guo C."/>
            <person name="Argimon S."/>
            <person name="Zhang W."/>
            <person name="Yang X."/>
            <person name="Jeffery I.B."/>
            <person name="Cooney J.C."/>
            <person name="Kagawa T.F."/>
            <person name="Liu W."/>
            <person name="Song Y."/>
            <person name="Salvetti E."/>
            <person name="Wrobel A."/>
            <person name="Rasinkangas P."/>
            <person name="Parkhill J."/>
            <person name="Rea M.C."/>
            <person name="O'Sullivan O."/>
            <person name="Ritari J."/>
            <person name="Douillard F.P."/>
            <person name="Paul Ross R."/>
            <person name="Yang R."/>
            <person name="Briner A.E."/>
            <person name="Felis G.E."/>
            <person name="de Vos W.M."/>
            <person name="Barrangou R."/>
            <person name="Klaenhammer T.R."/>
            <person name="Caufield P.W."/>
            <person name="Cui Y."/>
            <person name="Zhang H."/>
            <person name="O'Toole P.W."/>
        </authorList>
    </citation>
    <scope>NUCLEOTIDE SEQUENCE [LARGE SCALE GENOMIC DNA]</scope>
    <source>
        <strain evidence="6 7">DSM 21376</strain>
    </source>
</reference>
<dbReference type="Pfam" id="PF01381">
    <property type="entry name" value="HTH_3"/>
    <property type="match status" value="1"/>
</dbReference>
<dbReference type="GO" id="GO:0016887">
    <property type="term" value="F:ATP hydrolysis activity"/>
    <property type="evidence" value="ECO:0007669"/>
    <property type="project" value="InterPro"/>
</dbReference>
<dbReference type="eggNOG" id="COG1396">
    <property type="taxonomic scope" value="Bacteria"/>
</dbReference>
<dbReference type="PROSITE" id="PS00211">
    <property type="entry name" value="ABC_TRANSPORTER_1"/>
    <property type="match status" value="1"/>
</dbReference>
<dbReference type="InterPro" id="IPR010982">
    <property type="entry name" value="Lambda_DNA-bd_dom_sf"/>
</dbReference>
<evidence type="ECO:0000256" key="3">
    <source>
        <dbReference type="ARBA" id="ARBA00022840"/>
    </source>
</evidence>
<dbReference type="GO" id="GO:0003677">
    <property type="term" value="F:DNA binding"/>
    <property type="evidence" value="ECO:0007669"/>
    <property type="project" value="UniProtKB-KW"/>
</dbReference>
<dbReference type="PANTHER" id="PTHR42711:SF17">
    <property type="entry name" value="ABC TRANSPORTER ATP-BINDING PROTEIN"/>
    <property type="match status" value="1"/>
</dbReference>
<feature type="domain" description="ABC transporter" evidence="4">
    <location>
        <begin position="68"/>
        <end position="290"/>
    </location>
</feature>
<dbReference type="SUPFAM" id="SSF47413">
    <property type="entry name" value="lambda repressor-like DNA-binding domains"/>
    <property type="match status" value="1"/>
</dbReference>
<dbReference type="EMBL" id="AYZF01000013">
    <property type="protein sequence ID" value="KRN06296.1"/>
    <property type="molecule type" value="Genomic_DNA"/>
</dbReference>
<dbReference type="PANTHER" id="PTHR42711">
    <property type="entry name" value="ABC TRANSPORTER ATP-BINDING PROTEIN"/>
    <property type="match status" value="1"/>
</dbReference>
<dbReference type="CDD" id="cd00093">
    <property type="entry name" value="HTH_XRE"/>
    <property type="match status" value="1"/>
</dbReference>
<dbReference type="Pfam" id="PF00005">
    <property type="entry name" value="ABC_tran"/>
    <property type="match status" value="1"/>
</dbReference>
<proteinExistence type="predicted"/>
<dbReference type="Gene3D" id="1.10.260.40">
    <property type="entry name" value="lambda repressor-like DNA-binding domains"/>
    <property type="match status" value="1"/>
</dbReference>
<dbReference type="GO" id="GO:0005524">
    <property type="term" value="F:ATP binding"/>
    <property type="evidence" value="ECO:0007669"/>
    <property type="project" value="UniProtKB-KW"/>
</dbReference>
<dbReference type="InterPro" id="IPR003593">
    <property type="entry name" value="AAA+_ATPase"/>
</dbReference>
<dbReference type="Proteomes" id="UP000050961">
    <property type="component" value="Unassembled WGS sequence"/>
</dbReference>
<dbReference type="SUPFAM" id="SSF52540">
    <property type="entry name" value="P-loop containing nucleoside triphosphate hydrolases"/>
    <property type="match status" value="1"/>
</dbReference>
<dbReference type="InterPro" id="IPR050763">
    <property type="entry name" value="ABC_transporter_ATP-binding"/>
</dbReference>
<feature type="domain" description="HTH cro/C1-type" evidence="5">
    <location>
        <begin position="9"/>
        <end position="63"/>
    </location>
</feature>
<dbReference type="PROSITE" id="PS50893">
    <property type="entry name" value="ABC_TRANSPORTER_2"/>
    <property type="match status" value="1"/>
</dbReference>
<keyword evidence="2" id="KW-0547">Nucleotide-binding</keyword>
<dbReference type="SMART" id="SM00530">
    <property type="entry name" value="HTH_XRE"/>
    <property type="match status" value="1"/>
</dbReference>
<accession>A0A023CWJ6</accession>
<dbReference type="InterPro" id="IPR017871">
    <property type="entry name" value="ABC_transporter-like_CS"/>
</dbReference>
<keyword evidence="3" id="KW-0067">ATP-binding</keyword>
<organism evidence="6 7">
    <name type="scientific">Liquorilactobacillus sucicola DSM 21376 = JCM 15457</name>
    <dbReference type="NCBI Taxonomy" id="1423806"/>
    <lineage>
        <taxon>Bacteria</taxon>
        <taxon>Bacillati</taxon>
        <taxon>Bacillota</taxon>
        <taxon>Bacilli</taxon>
        <taxon>Lactobacillales</taxon>
        <taxon>Lactobacillaceae</taxon>
        <taxon>Liquorilactobacillus</taxon>
    </lineage>
</organism>